<dbReference type="AlphaFoldDB" id="A0A1U7D1Y2"/>
<proteinExistence type="predicted"/>
<evidence type="ECO:0000313" key="1">
    <source>
        <dbReference type="EMBL" id="APX22080.1"/>
    </source>
</evidence>
<sequence length="177" mass="20934">MYPFIRMTKELWRARSQPRLALGETHVSHHVCWPWDLDLWKELNNGRTLTLYDLGRLPLAQRSGLIDVLKRERWGLTMAGVCVRYRRRVRLMERVEMRSRLIGWDRRFLYIEQSMWKAGGECANQAVYRGAVTDRNGIVTTDRIMAAMGHEATSPELPEWVRLWLEAEDARPWPPQM</sequence>
<dbReference type="STRING" id="1229727.Ga0080559_TMP1284"/>
<dbReference type="KEGG" id="tpro:Ga0080559_TMP1284"/>
<dbReference type="SUPFAM" id="SSF54637">
    <property type="entry name" value="Thioesterase/thiol ester dehydrase-isomerase"/>
    <property type="match status" value="1"/>
</dbReference>
<dbReference type="Proteomes" id="UP000186559">
    <property type="component" value="Chromosome"/>
</dbReference>
<dbReference type="EMBL" id="CP014796">
    <property type="protein sequence ID" value="APX22080.1"/>
    <property type="molecule type" value="Genomic_DNA"/>
</dbReference>
<gene>
    <name evidence="1" type="ORF">Ga0080559_TMP1284</name>
</gene>
<dbReference type="InterPro" id="IPR029069">
    <property type="entry name" value="HotDog_dom_sf"/>
</dbReference>
<dbReference type="OrthoDB" id="3727779at2"/>
<dbReference type="Gene3D" id="3.10.129.10">
    <property type="entry name" value="Hotdog Thioesterase"/>
    <property type="match status" value="1"/>
</dbReference>
<dbReference type="PANTHER" id="PTHR12475:SF4">
    <property type="entry name" value="PROTEIN THEM6"/>
    <property type="match status" value="1"/>
</dbReference>
<dbReference type="Pfam" id="PF13279">
    <property type="entry name" value="4HBT_2"/>
    <property type="match status" value="1"/>
</dbReference>
<accession>A0A1U7D1Y2</accession>
<dbReference type="RefSeq" id="WP_076622550.1">
    <property type="nucleotide sequence ID" value="NZ_BMEW01000003.1"/>
</dbReference>
<name>A0A1U7D1Y2_9RHOB</name>
<dbReference type="PANTHER" id="PTHR12475">
    <property type="match status" value="1"/>
</dbReference>
<reference evidence="1 2" key="1">
    <citation type="submission" date="2016-03" db="EMBL/GenBank/DDBJ databases">
        <title>Deep-sea bacteria in the southern Pacific.</title>
        <authorList>
            <person name="Tang K."/>
        </authorList>
    </citation>
    <scope>NUCLEOTIDE SEQUENCE [LARGE SCALE GENOMIC DNA]</scope>
    <source>
        <strain evidence="1 2">JLT2016</strain>
    </source>
</reference>
<keyword evidence="2" id="KW-1185">Reference proteome</keyword>
<evidence type="ECO:0000313" key="2">
    <source>
        <dbReference type="Proteomes" id="UP000186559"/>
    </source>
</evidence>
<dbReference type="InterPro" id="IPR051490">
    <property type="entry name" value="THEM6_lcsJ_thioesterase"/>
</dbReference>
<protein>
    <submittedName>
        <fullName evidence="1">Putative thioesterase</fullName>
    </submittedName>
</protein>
<dbReference type="CDD" id="cd00586">
    <property type="entry name" value="4HBT"/>
    <property type="match status" value="1"/>
</dbReference>
<organism evidence="1 2">
    <name type="scientific">Salipiger profundus</name>
    <dbReference type="NCBI Taxonomy" id="1229727"/>
    <lineage>
        <taxon>Bacteria</taxon>
        <taxon>Pseudomonadati</taxon>
        <taxon>Pseudomonadota</taxon>
        <taxon>Alphaproteobacteria</taxon>
        <taxon>Rhodobacterales</taxon>
        <taxon>Roseobacteraceae</taxon>
        <taxon>Salipiger</taxon>
    </lineage>
</organism>